<dbReference type="AlphaFoldDB" id="A0A809S481"/>
<dbReference type="Pfam" id="PF13464">
    <property type="entry name" value="RodZ_C"/>
    <property type="match status" value="1"/>
</dbReference>
<dbReference type="InterPro" id="IPR010982">
    <property type="entry name" value="Lambda_DNA-bd_dom_sf"/>
</dbReference>
<accession>A0A809S481</accession>
<dbReference type="GO" id="GO:0003677">
    <property type="term" value="F:DNA binding"/>
    <property type="evidence" value="ECO:0007669"/>
    <property type="project" value="InterPro"/>
</dbReference>
<dbReference type="PANTHER" id="PTHR34475:SF1">
    <property type="entry name" value="CYTOSKELETON PROTEIN RODZ"/>
    <property type="match status" value="1"/>
</dbReference>
<feature type="transmembrane region" description="Helical" evidence="1">
    <location>
        <begin position="107"/>
        <end position="130"/>
    </location>
</feature>
<gene>
    <name evidence="3" type="ORF">SFSGTM_24160</name>
</gene>
<keyword evidence="4" id="KW-1185">Reference proteome</keyword>
<dbReference type="Proteomes" id="UP000463939">
    <property type="component" value="Chromosome"/>
</dbReference>
<evidence type="ECO:0000313" key="4">
    <source>
        <dbReference type="Proteomes" id="UP000463939"/>
    </source>
</evidence>
<dbReference type="Gene3D" id="1.10.260.40">
    <property type="entry name" value="lambda repressor-like DNA-binding domains"/>
    <property type="match status" value="1"/>
</dbReference>
<dbReference type="PANTHER" id="PTHR34475">
    <property type="match status" value="1"/>
</dbReference>
<keyword evidence="1" id="KW-0472">Membrane</keyword>
<organism evidence="3 4">
    <name type="scientific">Sulfuriferula nivalis</name>
    <dbReference type="NCBI Taxonomy" id="2675298"/>
    <lineage>
        <taxon>Bacteria</taxon>
        <taxon>Pseudomonadati</taxon>
        <taxon>Pseudomonadota</taxon>
        <taxon>Betaproteobacteria</taxon>
        <taxon>Nitrosomonadales</taxon>
        <taxon>Sulfuricellaceae</taxon>
        <taxon>Sulfuriferula</taxon>
    </lineage>
</organism>
<dbReference type="KEGG" id="sniv:SFSGTM_24160"/>
<sequence length="268" mass="28859">MHQDEASIDTLTVGEQLSHARAAMQLSIEDIAQHLKLSPLQITRLENNDFATLGAVFSRGFVRLYARHVGLNADELVAAMAGNLHRNKESLSVHNEEIPLGKGLSKYWLILFVMAIILVLGVPLAIYYWLSSSATITPASKPPVIVPHPVAPAVNKVLAPTALPPAAPAAEKKDATTENDTAVEPVTDANTGRMSFKFDADSWVEIRDGSNHTVLSHLYRAGETAEISGTPPLSLVIGNAAQVSLQYNDQPVDLKPYTGVTVAKVTLK</sequence>
<proteinExistence type="predicted"/>
<evidence type="ECO:0000259" key="2">
    <source>
        <dbReference type="Pfam" id="PF13464"/>
    </source>
</evidence>
<name>A0A809S481_9PROT</name>
<protein>
    <submittedName>
        <fullName evidence="3">Membrane protein</fullName>
    </submittedName>
</protein>
<dbReference type="Pfam" id="PF13413">
    <property type="entry name" value="HTH_25"/>
    <property type="match status" value="1"/>
</dbReference>
<dbReference type="RefSeq" id="WP_162085439.1">
    <property type="nucleotide sequence ID" value="NZ_AP021881.1"/>
</dbReference>
<evidence type="ECO:0000256" key="1">
    <source>
        <dbReference type="SAM" id="Phobius"/>
    </source>
</evidence>
<keyword evidence="1" id="KW-0812">Transmembrane</keyword>
<dbReference type="EMBL" id="AP021881">
    <property type="protein sequence ID" value="BBP01708.1"/>
    <property type="molecule type" value="Genomic_DNA"/>
</dbReference>
<reference evidence="4" key="1">
    <citation type="submission" date="2019-11" db="EMBL/GenBank/DDBJ databases">
        <title>Isolation and characterization of a novel species in the genus Sulfuriferula.</title>
        <authorList>
            <person name="Mochizuki J."/>
            <person name="Kojima H."/>
            <person name="Fukui M."/>
        </authorList>
    </citation>
    <scope>NUCLEOTIDE SEQUENCE [LARGE SCALE GENOMIC DNA]</scope>
    <source>
        <strain evidence="4">SGTM</strain>
    </source>
</reference>
<dbReference type="InterPro" id="IPR050400">
    <property type="entry name" value="Bact_Cytoskel_RodZ"/>
</dbReference>
<dbReference type="InterPro" id="IPR025194">
    <property type="entry name" value="RodZ-like_C"/>
</dbReference>
<dbReference type="SUPFAM" id="SSF47413">
    <property type="entry name" value="lambda repressor-like DNA-binding domains"/>
    <property type="match status" value="1"/>
</dbReference>
<evidence type="ECO:0000313" key="3">
    <source>
        <dbReference type="EMBL" id="BBP01708.1"/>
    </source>
</evidence>
<feature type="domain" description="Cytoskeleton protein RodZ-like C-terminal" evidence="2">
    <location>
        <begin position="196"/>
        <end position="266"/>
    </location>
</feature>
<keyword evidence="1" id="KW-1133">Transmembrane helix</keyword>